<feature type="non-terminal residue" evidence="1">
    <location>
        <position position="131"/>
    </location>
</feature>
<protein>
    <submittedName>
        <fullName evidence="1">Uncharacterized protein</fullName>
    </submittedName>
</protein>
<proteinExistence type="predicted"/>
<gene>
    <name evidence="1" type="ORF">METZ01_LOCUS259308</name>
</gene>
<sequence length="131" mass="14829">MSRYQITAYQMCERPKKLPEGTEELWNIFARSDDEEVMPGIGTDTAEDLATLLFIEDFLKLSSIVDDEHGATVLAFEIRLSNETEVDGEKFWEYSQRGPLQLMWSLDESGSEGAYMLAYPDSEISSSGDIE</sequence>
<evidence type="ECO:0000313" key="1">
    <source>
        <dbReference type="EMBL" id="SVC06454.1"/>
    </source>
</evidence>
<dbReference type="AlphaFoldDB" id="A0A382J2X5"/>
<organism evidence="1">
    <name type="scientific">marine metagenome</name>
    <dbReference type="NCBI Taxonomy" id="408172"/>
    <lineage>
        <taxon>unclassified sequences</taxon>
        <taxon>metagenomes</taxon>
        <taxon>ecological metagenomes</taxon>
    </lineage>
</organism>
<reference evidence="1" key="1">
    <citation type="submission" date="2018-05" db="EMBL/GenBank/DDBJ databases">
        <authorList>
            <person name="Lanie J.A."/>
            <person name="Ng W.-L."/>
            <person name="Kazmierczak K.M."/>
            <person name="Andrzejewski T.M."/>
            <person name="Davidsen T.M."/>
            <person name="Wayne K.J."/>
            <person name="Tettelin H."/>
            <person name="Glass J.I."/>
            <person name="Rusch D."/>
            <person name="Podicherti R."/>
            <person name="Tsui H.-C.T."/>
            <person name="Winkler M.E."/>
        </authorList>
    </citation>
    <scope>NUCLEOTIDE SEQUENCE</scope>
</reference>
<dbReference type="EMBL" id="UINC01071507">
    <property type="protein sequence ID" value="SVC06454.1"/>
    <property type="molecule type" value="Genomic_DNA"/>
</dbReference>
<name>A0A382J2X5_9ZZZZ</name>
<accession>A0A382J2X5</accession>